<evidence type="ECO:0000313" key="1">
    <source>
        <dbReference type="EMBL" id="MFC3883500.1"/>
    </source>
</evidence>
<dbReference type="Proteomes" id="UP001595752">
    <property type="component" value="Unassembled WGS sequence"/>
</dbReference>
<reference evidence="2" key="1">
    <citation type="journal article" date="2019" name="Int. J. Syst. Evol. Microbiol.">
        <title>The Global Catalogue of Microorganisms (GCM) 10K type strain sequencing project: providing services to taxonomists for standard genome sequencing and annotation.</title>
        <authorList>
            <consortium name="The Broad Institute Genomics Platform"/>
            <consortium name="The Broad Institute Genome Sequencing Center for Infectious Disease"/>
            <person name="Wu L."/>
            <person name="Ma J."/>
        </authorList>
    </citation>
    <scope>NUCLEOTIDE SEQUENCE [LARGE SCALE GENOMIC DNA]</scope>
    <source>
        <strain evidence="2">CCUG 61889</strain>
    </source>
</reference>
<keyword evidence="2" id="KW-1185">Reference proteome</keyword>
<accession>A0ABV8B2M2</accession>
<organism evidence="1 2">
    <name type="scientific">Bacillus songklensis</name>
    <dbReference type="NCBI Taxonomy" id="1069116"/>
    <lineage>
        <taxon>Bacteria</taxon>
        <taxon>Bacillati</taxon>
        <taxon>Bacillota</taxon>
        <taxon>Bacilli</taxon>
        <taxon>Bacillales</taxon>
        <taxon>Bacillaceae</taxon>
        <taxon>Bacillus</taxon>
    </lineage>
</organism>
<name>A0ABV8B2M2_9BACI</name>
<gene>
    <name evidence="1" type="ORF">ACFOU2_08265</name>
</gene>
<comment type="caution">
    <text evidence="1">The sequence shown here is derived from an EMBL/GenBank/DDBJ whole genome shotgun (WGS) entry which is preliminary data.</text>
</comment>
<evidence type="ECO:0000313" key="2">
    <source>
        <dbReference type="Proteomes" id="UP001595752"/>
    </source>
</evidence>
<dbReference type="EMBL" id="JBHRZT010000032">
    <property type="protein sequence ID" value="MFC3883500.1"/>
    <property type="molecule type" value="Genomic_DNA"/>
</dbReference>
<proteinExistence type="predicted"/>
<dbReference type="RefSeq" id="WP_377914039.1">
    <property type="nucleotide sequence ID" value="NZ_JBHRZT010000032.1"/>
</dbReference>
<protein>
    <submittedName>
        <fullName evidence="1">Gamma-type small acid-soluble spore protein</fullName>
    </submittedName>
</protein>
<sequence length="59" mass="6345">MVTNQQPKKTEAGANVYKVEQQGGAFTPNDFGTEFASEETVTQRLNAQEAAKKGQNAGQ</sequence>